<keyword evidence="1 3" id="KW-0378">Hydrolase</keyword>
<dbReference type="AlphaFoldDB" id="A0A2S9D4P6"/>
<name>A0A2S9D4P6_PSECE</name>
<dbReference type="SUPFAM" id="SSF53474">
    <property type="entry name" value="alpha/beta-Hydrolases"/>
    <property type="match status" value="1"/>
</dbReference>
<dbReference type="PRINTS" id="PR00111">
    <property type="entry name" value="ABHYDROLASE"/>
</dbReference>
<dbReference type="InterPro" id="IPR029058">
    <property type="entry name" value="AB_hydrolase_fold"/>
</dbReference>
<dbReference type="Gene3D" id="3.40.50.1820">
    <property type="entry name" value="alpha/beta hydrolase"/>
    <property type="match status" value="1"/>
</dbReference>
<feature type="domain" description="AB hydrolase-1" evidence="2">
    <location>
        <begin position="29"/>
        <end position="270"/>
    </location>
</feature>
<protein>
    <submittedName>
        <fullName evidence="3">Alpha/beta hydrolase</fullName>
    </submittedName>
</protein>
<dbReference type="Proteomes" id="UP000239458">
    <property type="component" value="Unassembled WGS sequence"/>
</dbReference>
<dbReference type="GO" id="GO:0016787">
    <property type="term" value="F:hydrolase activity"/>
    <property type="evidence" value="ECO:0007669"/>
    <property type="project" value="UniProtKB-KW"/>
</dbReference>
<sequence>MKNDTKSIQHSATVNGVRLRYTISGSGEPLVLLHGWPQSMREWRHITPSLASRFTVIAPDMRGFGESDKPSTGYDKRTVAQDIYELVHQLGFKKIHLVGHDIGLMVAYEYAVSHPDEVKKLVVMEAAIPGLGLEALQDTARFPHLWHFGFFIAPGVAESLVTGNEEMFLRYFIQHLAYDASAVTDEDIKHYSNNMKSPGGLRGGFEHYRAFNVDAINNKKNSLTKLQMPVLGIGGSHGMGSHVGELMKPLAKNVQTAVIERSGHWIPEEQPEQLASLLLNFLNSN</sequence>
<dbReference type="InterPro" id="IPR000073">
    <property type="entry name" value="AB_hydrolase_1"/>
</dbReference>
<dbReference type="Pfam" id="PF00561">
    <property type="entry name" value="Abhydrolase_1"/>
    <property type="match status" value="1"/>
</dbReference>
<dbReference type="PRINTS" id="PR00412">
    <property type="entry name" value="EPOXHYDRLASE"/>
</dbReference>
<dbReference type="PANTHER" id="PTHR43329">
    <property type="entry name" value="EPOXIDE HYDROLASE"/>
    <property type="match status" value="1"/>
</dbReference>
<dbReference type="RefSeq" id="WP_023123892.1">
    <property type="nucleotide sequence ID" value="NZ_PCQE01000078.1"/>
</dbReference>
<organism evidence="3 4">
    <name type="scientific">Pseudomonas cedrina</name>
    <dbReference type="NCBI Taxonomy" id="651740"/>
    <lineage>
        <taxon>Bacteria</taxon>
        <taxon>Pseudomonadati</taxon>
        <taxon>Pseudomonadota</taxon>
        <taxon>Gammaproteobacteria</taxon>
        <taxon>Pseudomonadales</taxon>
        <taxon>Pseudomonadaceae</taxon>
        <taxon>Pseudomonas</taxon>
    </lineage>
</organism>
<accession>A0A2S9D4P6</accession>
<evidence type="ECO:0000256" key="1">
    <source>
        <dbReference type="ARBA" id="ARBA00022801"/>
    </source>
</evidence>
<reference evidence="3 4" key="1">
    <citation type="submission" date="2017-09" db="EMBL/GenBank/DDBJ databases">
        <title>Genomic, metabolic, and phenotypic characteristics of bacterial isolates from the natural microbiome of the model nematode Caenorhabditis elegans.</title>
        <authorList>
            <person name="Zimmermann J."/>
            <person name="Obeng N."/>
            <person name="Yang W."/>
            <person name="Obeng O."/>
            <person name="Kissoyan K."/>
            <person name="Pees B."/>
            <person name="Dirksen P."/>
            <person name="Hoppner M."/>
            <person name="Franke A."/>
            <person name="Rosenstiel P."/>
            <person name="Leippe M."/>
            <person name="Dierking K."/>
            <person name="Kaleta C."/>
            <person name="Schulenburg H."/>
        </authorList>
    </citation>
    <scope>NUCLEOTIDE SEQUENCE [LARGE SCALE GENOMIC DNA]</scope>
    <source>
        <strain evidence="3 4">MYb184</strain>
    </source>
</reference>
<comment type="caution">
    <text evidence="3">The sequence shown here is derived from an EMBL/GenBank/DDBJ whole genome shotgun (WGS) entry which is preliminary data.</text>
</comment>
<evidence type="ECO:0000259" key="2">
    <source>
        <dbReference type="Pfam" id="PF00561"/>
    </source>
</evidence>
<dbReference type="InterPro" id="IPR000639">
    <property type="entry name" value="Epox_hydrolase-like"/>
</dbReference>
<proteinExistence type="predicted"/>
<dbReference type="EMBL" id="PCQE01000078">
    <property type="protein sequence ID" value="PRB89138.1"/>
    <property type="molecule type" value="Genomic_DNA"/>
</dbReference>
<gene>
    <name evidence="3" type="ORF">CQ006_26410</name>
</gene>
<evidence type="ECO:0000313" key="4">
    <source>
        <dbReference type="Proteomes" id="UP000239458"/>
    </source>
</evidence>
<evidence type="ECO:0000313" key="3">
    <source>
        <dbReference type="EMBL" id="PRB89138.1"/>
    </source>
</evidence>